<name>A0AAW6FQ29_9BACT</name>
<gene>
    <name evidence="1" type="ORF">PN645_18840</name>
</gene>
<protein>
    <recommendedName>
        <fullName evidence="3">Transposase</fullName>
    </recommendedName>
</protein>
<organism evidence="1 2">
    <name type="scientific">Odoribacter splanchnicus</name>
    <dbReference type="NCBI Taxonomy" id="28118"/>
    <lineage>
        <taxon>Bacteria</taxon>
        <taxon>Pseudomonadati</taxon>
        <taxon>Bacteroidota</taxon>
        <taxon>Bacteroidia</taxon>
        <taxon>Bacteroidales</taxon>
        <taxon>Odoribacteraceae</taxon>
        <taxon>Odoribacter</taxon>
    </lineage>
</organism>
<comment type="caution">
    <text evidence="1">The sequence shown here is derived from an EMBL/GenBank/DDBJ whole genome shotgun (WGS) entry which is preliminary data.</text>
</comment>
<evidence type="ECO:0000313" key="2">
    <source>
        <dbReference type="Proteomes" id="UP001212263"/>
    </source>
</evidence>
<accession>A0AAW6FQ29</accession>
<dbReference type="Proteomes" id="UP001212263">
    <property type="component" value="Unassembled WGS sequence"/>
</dbReference>
<evidence type="ECO:0000313" key="1">
    <source>
        <dbReference type="EMBL" id="MDB9225037.1"/>
    </source>
</evidence>
<proteinExistence type="predicted"/>
<dbReference type="AlphaFoldDB" id="A0AAW6FQ29"/>
<sequence>MHYSEKIICTRPGKRPSETSVARNAIIERITHEYSMLKGVRVKDRKWYFIFRARYGKRSLCAKAYSLERLITYIELDIQRKVFAQA</sequence>
<evidence type="ECO:0008006" key="3">
    <source>
        <dbReference type="Google" id="ProtNLM"/>
    </source>
</evidence>
<dbReference type="EMBL" id="JAQMRD010000039">
    <property type="protein sequence ID" value="MDB9225037.1"/>
    <property type="molecule type" value="Genomic_DNA"/>
</dbReference>
<reference evidence="1" key="1">
    <citation type="submission" date="2023-01" db="EMBL/GenBank/DDBJ databases">
        <title>Human gut microbiome strain richness.</title>
        <authorList>
            <person name="Chen-Liaw A."/>
        </authorList>
    </citation>
    <scope>NUCLEOTIDE SEQUENCE</scope>
    <source>
        <strain evidence="1">RTP21484st1_B7_RTP21484_190118</strain>
    </source>
</reference>
<dbReference type="RefSeq" id="WP_195203652.1">
    <property type="nucleotide sequence ID" value="NZ_JADMUD010000015.1"/>
</dbReference>